<dbReference type="InterPro" id="IPR001647">
    <property type="entry name" value="HTH_TetR"/>
</dbReference>
<reference evidence="6 7" key="1">
    <citation type="journal article" date="2016" name="Nat. Commun.">
        <title>Thousands of microbial genomes shed light on interconnected biogeochemical processes in an aquifer system.</title>
        <authorList>
            <person name="Anantharaman K."/>
            <person name="Brown C.T."/>
            <person name="Hug L.A."/>
            <person name="Sharon I."/>
            <person name="Castelle C.J."/>
            <person name="Probst A.J."/>
            <person name="Thomas B.C."/>
            <person name="Singh A."/>
            <person name="Wilkins M.J."/>
            <person name="Karaoz U."/>
            <person name="Brodie E.L."/>
            <person name="Williams K.H."/>
            <person name="Hubbard S.S."/>
            <person name="Banfield J.F."/>
        </authorList>
    </citation>
    <scope>NUCLEOTIDE SEQUENCE [LARGE SCALE GENOMIC DNA]</scope>
</reference>
<dbReference type="InterPro" id="IPR050109">
    <property type="entry name" value="HTH-type_TetR-like_transc_reg"/>
</dbReference>
<accession>A0A1F5YCR0</accession>
<evidence type="ECO:0000256" key="4">
    <source>
        <dbReference type="PROSITE-ProRule" id="PRU00335"/>
    </source>
</evidence>
<dbReference type="GO" id="GO:0000976">
    <property type="term" value="F:transcription cis-regulatory region binding"/>
    <property type="evidence" value="ECO:0007669"/>
    <property type="project" value="TreeGrafter"/>
</dbReference>
<dbReference type="Proteomes" id="UP000176992">
    <property type="component" value="Unassembled WGS sequence"/>
</dbReference>
<dbReference type="Pfam" id="PF00440">
    <property type="entry name" value="TetR_N"/>
    <property type="match status" value="1"/>
</dbReference>
<sequence length="201" mass="22739">MAASSRKEQKEHTRELLLESALQEFSRKGISATTTVDIARAAGVAHGTLFLHFPTRDDLLVRVISDFGLRIGREFKRLSREGGGVREILRAHLDIVQEYESFYAQLVIAGPLLPVDARNDIFLIQSGIAYYLKKALARDIGEKSVRPVPVHLLLNTWIGTLNYYLANRDKFAPGQSVIATHGQELLDYFMSNLEPFRKERE</sequence>
<dbReference type="AlphaFoldDB" id="A0A1F5YCR0"/>
<evidence type="ECO:0000256" key="2">
    <source>
        <dbReference type="ARBA" id="ARBA00023125"/>
    </source>
</evidence>
<feature type="domain" description="HTH tetR-type" evidence="5">
    <location>
        <begin position="11"/>
        <end position="71"/>
    </location>
</feature>
<feature type="DNA-binding region" description="H-T-H motif" evidence="4">
    <location>
        <begin position="34"/>
        <end position="53"/>
    </location>
</feature>
<keyword evidence="3" id="KW-0804">Transcription</keyword>
<evidence type="ECO:0000313" key="7">
    <source>
        <dbReference type="Proteomes" id="UP000176992"/>
    </source>
</evidence>
<dbReference type="InterPro" id="IPR009057">
    <property type="entry name" value="Homeodomain-like_sf"/>
</dbReference>
<protein>
    <recommendedName>
        <fullName evidence="5">HTH tetR-type domain-containing protein</fullName>
    </recommendedName>
</protein>
<dbReference type="Gene3D" id="1.10.357.10">
    <property type="entry name" value="Tetracycline Repressor, domain 2"/>
    <property type="match status" value="1"/>
</dbReference>
<keyword evidence="1" id="KW-0805">Transcription regulation</keyword>
<comment type="caution">
    <text evidence="6">The sequence shown here is derived from an EMBL/GenBank/DDBJ whole genome shotgun (WGS) entry which is preliminary data.</text>
</comment>
<dbReference type="PRINTS" id="PR00455">
    <property type="entry name" value="HTHTETR"/>
</dbReference>
<name>A0A1F5YCR0_9BACT</name>
<dbReference type="GO" id="GO:0003700">
    <property type="term" value="F:DNA-binding transcription factor activity"/>
    <property type="evidence" value="ECO:0007669"/>
    <property type="project" value="TreeGrafter"/>
</dbReference>
<evidence type="ECO:0000256" key="1">
    <source>
        <dbReference type="ARBA" id="ARBA00023015"/>
    </source>
</evidence>
<keyword evidence="2 4" id="KW-0238">DNA-binding</keyword>
<dbReference type="SUPFAM" id="SSF46689">
    <property type="entry name" value="Homeodomain-like"/>
    <property type="match status" value="1"/>
</dbReference>
<evidence type="ECO:0000259" key="5">
    <source>
        <dbReference type="PROSITE" id="PS50977"/>
    </source>
</evidence>
<dbReference type="PANTHER" id="PTHR30055:SF234">
    <property type="entry name" value="HTH-TYPE TRANSCRIPTIONAL REGULATOR BETI"/>
    <property type="match status" value="1"/>
</dbReference>
<dbReference type="PANTHER" id="PTHR30055">
    <property type="entry name" value="HTH-TYPE TRANSCRIPTIONAL REGULATOR RUTR"/>
    <property type="match status" value="1"/>
</dbReference>
<evidence type="ECO:0000256" key="3">
    <source>
        <dbReference type="ARBA" id="ARBA00023163"/>
    </source>
</evidence>
<organism evidence="6 7">
    <name type="scientific">Candidatus Glassbacteria bacterium GWA2_58_10</name>
    <dbReference type="NCBI Taxonomy" id="1817865"/>
    <lineage>
        <taxon>Bacteria</taxon>
        <taxon>Candidatus Glassiibacteriota</taxon>
    </lineage>
</organism>
<dbReference type="PROSITE" id="PS50977">
    <property type="entry name" value="HTH_TETR_2"/>
    <property type="match status" value="1"/>
</dbReference>
<dbReference type="EMBL" id="MFIV01000189">
    <property type="protein sequence ID" value="OGF97977.1"/>
    <property type="molecule type" value="Genomic_DNA"/>
</dbReference>
<proteinExistence type="predicted"/>
<evidence type="ECO:0000313" key="6">
    <source>
        <dbReference type="EMBL" id="OGF97977.1"/>
    </source>
</evidence>
<gene>
    <name evidence="6" type="ORF">A2Z86_10080</name>
</gene>